<reference evidence="2" key="2">
    <citation type="submission" date="2010-07" db="EMBL/GenBank/DDBJ databases">
        <authorList>
            <consortium name="The Broad Institute Genome Sequencing Platform"/>
            <consortium name="Broad Institute Genome Sequencing Center for Infectious Disease"/>
            <person name="Ma L.-J."/>
            <person name="Dead R."/>
            <person name="Young S."/>
            <person name="Zeng Q."/>
            <person name="Koehrsen M."/>
            <person name="Alvarado L."/>
            <person name="Berlin A."/>
            <person name="Chapman S.B."/>
            <person name="Chen Z."/>
            <person name="Freedman E."/>
            <person name="Gellesch M."/>
            <person name="Goldberg J."/>
            <person name="Griggs A."/>
            <person name="Gujja S."/>
            <person name="Heilman E.R."/>
            <person name="Heiman D."/>
            <person name="Hepburn T."/>
            <person name="Howarth C."/>
            <person name="Jen D."/>
            <person name="Larson L."/>
            <person name="Mehta T."/>
            <person name="Neiman D."/>
            <person name="Pearson M."/>
            <person name="Roberts A."/>
            <person name="Saif S."/>
            <person name="Shea T."/>
            <person name="Shenoy N."/>
            <person name="Sisk P."/>
            <person name="Stolte C."/>
            <person name="Sykes S."/>
            <person name="Walk T."/>
            <person name="White J."/>
            <person name="Yandava C."/>
            <person name="Haas B."/>
            <person name="Nusbaum C."/>
            <person name="Birren B."/>
        </authorList>
    </citation>
    <scope>NUCLEOTIDE SEQUENCE</scope>
    <source>
        <strain evidence="2">R3-111a-1</strain>
    </source>
</reference>
<dbReference type="OrthoDB" id="2932980at2759"/>
<dbReference type="InterPro" id="IPR051017">
    <property type="entry name" value="Aldolase-II_Adducin_sf"/>
</dbReference>
<dbReference type="InterPro" id="IPR036409">
    <property type="entry name" value="Aldolase_II/adducin_N_sf"/>
</dbReference>
<organism evidence="2">
    <name type="scientific">Gaeumannomyces tritici (strain R3-111a-1)</name>
    <name type="common">Wheat and barley take-all root rot fungus</name>
    <name type="synonym">Gaeumannomyces graminis var. tritici</name>
    <dbReference type="NCBI Taxonomy" id="644352"/>
    <lineage>
        <taxon>Eukaryota</taxon>
        <taxon>Fungi</taxon>
        <taxon>Dikarya</taxon>
        <taxon>Ascomycota</taxon>
        <taxon>Pezizomycotina</taxon>
        <taxon>Sordariomycetes</taxon>
        <taxon>Sordariomycetidae</taxon>
        <taxon>Magnaporthales</taxon>
        <taxon>Magnaporthaceae</taxon>
        <taxon>Gaeumannomyces</taxon>
    </lineage>
</organism>
<dbReference type="SUPFAM" id="SSF53639">
    <property type="entry name" value="AraD/HMP-PK domain-like"/>
    <property type="match status" value="1"/>
</dbReference>
<evidence type="ECO:0000313" key="2">
    <source>
        <dbReference type="EMBL" id="EJT76919.1"/>
    </source>
</evidence>
<dbReference type="PANTHER" id="PTHR10672">
    <property type="entry name" value="ADDUCIN"/>
    <property type="match status" value="1"/>
</dbReference>
<keyword evidence="4" id="KW-1185">Reference proteome</keyword>
<reference evidence="4" key="1">
    <citation type="submission" date="2010-07" db="EMBL/GenBank/DDBJ databases">
        <title>The genome sequence of Gaeumannomyces graminis var. tritici strain R3-111a-1.</title>
        <authorList>
            <consortium name="The Broad Institute Genome Sequencing Platform"/>
            <person name="Ma L.-J."/>
            <person name="Dead R."/>
            <person name="Young S."/>
            <person name="Zeng Q."/>
            <person name="Koehrsen M."/>
            <person name="Alvarado L."/>
            <person name="Berlin A."/>
            <person name="Chapman S.B."/>
            <person name="Chen Z."/>
            <person name="Freedman E."/>
            <person name="Gellesch M."/>
            <person name="Goldberg J."/>
            <person name="Griggs A."/>
            <person name="Gujja S."/>
            <person name="Heilman E.R."/>
            <person name="Heiman D."/>
            <person name="Hepburn T."/>
            <person name="Howarth C."/>
            <person name="Jen D."/>
            <person name="Larson L."/>
            <person name="Mehta T."/>
            <person name="Neiman D."/>
            <person name="Pearson M."/>
            <person name="Roberts A."/>
            <person name="Saif S."/>
            <person name="Shea T."/>
            <person name="Shenoy N."/>
            <person name="Sisk P."/>
            <person name="Stolte C."/>
            <person name="Sykes S."/>
            <person name="Walk T."/>
            <person name="White J."/>
            <person name="Yandava C."/>
            <person name="Haas B."/>
            <person name="Nusbaum C."/>
            <person name="Birren B."/>
        </authorList>
    </citation>
    <scope>NUCLEOTIDE SEQUENCE [LARGE SCALE GENOMIC DNA]</scope>
    <source>
        <strain evidence="4">R3-111a-1</strain>
    </source>
</reference>
<dbReference type="VEuPathDB" id="FungiDB:GGTG_06833"/>
<sequence>MALANLTQLLSSLITANHVLHYHGILDAYGHISVRNPNNVSNFFLSRDLAPALVSSPSDIVEYRVEDASAVDPSPPAGYIERFIHSEVLKRYPTVNSVIHSHTLAVIPFGITEVPLLPVDQTGSVLGENAPVFEIADYFLPSDSHTLVVRNARFGAALASLFSNNGSENTTTPTNNVVLMRGHGMAVIGPDIVAAVFRSIYTRSVADTQRDALIVAALGGTDGQPNKAGKGGLIRYLSEREKHNIITLGTSFFKRAWELWVREVEAAAAGQLYQNSFGSPL</sequence>
<proteinExistence type="predicted"/>
<dbReference type="eggNOG" id="ENOG502SKYK">
    <property type="taxonomic scope" value="Eukaryota"/>
</dbReference>
<dbReference type="SMART" id="SM01007">
    <property type="entry name" value="Aldolase_II"/>
    <property type="match status" value="1"/>
</dbReference>
<dbReference type="AlphaFoldDB" id="J3NZY6"/>
<dbReference type="HOGENOM" id="CLU_006033_2_2_1"/>
<reference evidence="3" key="4">
    <citation type="journal article" date="2015" name="G3 (Bethesda)">
        <title>Genome sequences of three phytopathogenic species of the Magnaporthaceae family of fungi.</title>
        <authorList>
            <person name="Okagaki L.H."/>
            <person name="Nunes C.C."/>
            <person name="Sailsbery J."/>
            <person name="Clay B."/>
            <person name="Brown D."/>
            <person name="John T."/>
            <person name="Oh Y."/>
            <person name="Young N."/>
            <person name="Fitzgerald M."/>
            <person name="Haas B.J."/>
            <person name="Zeng Q."/>
            <person name="Young S."/>
            <person name="Adiconis X."/>
            <person name="Fan L."/>
            <person name="Levin J.Z."/>
            <person name="Mitchell T.K."/>
            <person name="Okubara P.A."/>
            <person name="Farman M.L."/>
            <person name="Kohn L.M."/>
            <person name="Birren B."/>
            <person name="Ma L.-J."/>
            <person name="Dean R.A."/>
        </authorList>
    </citation>
    <scope>NUCLEOTIDE SEQUENCE</scope>
    <source>
        <strain evidence="3">R3-111a-1</strain>
    </source>
</reference>
<evidence type="ECO:0000259" key="1">
    <source>
        <dbReference type="SMART" id="SM01007"/>
    </source>
</evidence>
<dbReference type="EnsemblFungi" id="EJT76919">
    <property type="protein sequence ID" value="EJT76919"/>
    <property type="gene ID" value="GGTG_06833"/>
</dbReference>
<dbReference type="Proteomes" id="UP000006039">
    <property type="component" value="Unassembled WGS sequence"/>
</dbReference>
<gene>
    <name evidence="3" type="primary">20347291</name>
    <name evidence="2" type="ORF">GGTG_06833</name>
</gene>
<reference evidence="2" key="3">
    <citation type="submission" date="2010-09" db="EMBL/GenBank/DDBJ databases">
        <title>Annotation of Gaeumannomyces graminis var. tritici R3-111a-1.</title>
        <authorList>
            <consortium name="The Broad Institute Genome Sequencing Platform"/>
            <person name="Ma L.-J."/>
            <person name="Dead R."/>
            <person name="Young S.K."/>
            <person name="Zeng Q."/>
            <person name="Gargeya S."/>
            <person name="Fitzgerald M."/>
            <person name="Haas B."/>
            <person name="Abouelleil A."/>
            <person name="Alvarado L."/>
            <person name="Arachchi H.M."/>
            <person name="Berlin A."/>
            <person name="Brown A."/>
            <person name="Chapman S.B."/>
            <person name="Chen Z."/>
            <person name="Dunbar C."/>
            <person name="Freedman E."/>
            <person name="Gearin G."/>
            <person name="Gellesch M."/>
            <person name="Goldberg J."/>
            <person name="Griggs A."/>
            <person name="Gujja S."/>
            <person name="Heiman D."/>
            <person name="Howarth C."/>
            <person name="Larson L."/>
            <person name="Lui A."/>
            <person name="MacDonald P.J.P."/>
            <person name="Mehta T."/>
            <person name="Montmayeur A."/>
            <person name="Murphy C."/>
            <person name="Neiman D."/>
            <person name="Pearson M."/>
            <person name="Priest M."/>
            <person name="Roberts A."/>
            <person name="Saif S."/>
            <person name="Shea T."/>
            <person name="Shenoy N."/>
            <person name="Sisk P."/>
            <person name="Stolte C."/>
            <person name="Sykes S."/>
            <person name="Yandava C."/>
            <person name="Wortman J."/>
            <person name="Nusbaum C."/>
            <person name="Birren B."/>
        </authorList>
    </citation>
    <scope>NUCLEOTIDE SEQUENCE</scope>
    <source>
        <strain evidence="2">R3-111a-1</strain>
    </source>
</reference>
<feature type="domain" description="Class II aldolase/adducin N-terminal" evidence="1">
    <location>
        <begin position="11"/>
        <end position="210"/>
    </location>
</feature>
<evidence type="ECO:0000313" key="4">
    <source>
        <dbReference type="Proteomes" id="UP000006039"/>
    </source>
</evidence>
<dbReference type="InterPro" id="IPR001303">
    <property type="entry name" value="Aldolase_II/adducin_N"/>
</dbReference>
<dbReference type="PANTHER" id="PTHR10672:SF41">
    <property type="entry name" value="CLASS II ALDOLASE_ADDUCIN DOMAIN PROTEIN (AFU_ORTHOLOGUE AFUA_3G01330)"/>
    <property type="match status" value="1"/>
</dbReference>
<name>J3NZY6_GAET3</name>
<dbReference type="GO" id="GO:0051015">
    <property type="term" value="F:actin filament binding"/>
    <property type="evidence" value="ECO:0007669"/>
    <property type="project" value="TreeGrafter"/>
</dbReference>
<dbReference type="GO" id="GO:0005856">
    <property type="term" value="C:cytoskeleton"/>
    <property type="evidence" value="ECO:0007669"/>
    <property type="project" value="TreeGrafter"/>
</dbReference>
<protein>
    <recommendedName>
        <fullName evidence="1">Class II aldolase/adducin N-terminal domain-containing protein</fullName>
    </recommendedName>
</protein>
<reference evidence="3" key="5">
    <citation type="submission" date="2018-04" db="UniProtKB">
        <authorList>
            <consortium name="EnsemblFungi"/>
        </authorList>
    </citation>
    <scope>IDENTIFICATION</scope>
    <source>
        <strain evidence="3">R3-111a-1</strain>
    </source>
</reference>
<dbReference type="Gene3D" id="3.40.225.10">
    <property type="entry name" value="Class II aldolase/adducin N-terminal domain"/>
    <property type="match status" value="1"/>
</dbReference>
<accession>J3NZY6</accession>
<dbReference type="STRING" id="644352.J3NZY6"/>
<dbReference type="RefSeq" id="XP_009222919.1">
    <property type="nucleotide sequence ID" value="XM_009224655.1"/>
</dbReference>
<dbReference type="GeneID" id="20347291"/>
<evidence type="ECO:0000313" key="3">
    <source>
        <dbReference type="EnsemblFungi" id="EJT76919"/>
    </source>
</evidence>
<dbReference type="Pfam" id="PF00596">
    <property type="entry name" value="Aldolase_II"/>
    <property type="match status" value="1"/>
</dbReference>
<dbReference type="EMBL" id="GL385397">
    <property type="protein sequence ID" value="EJT76919.1"/>
    <property type="molecule type" value="Genomic_DNA"/>
</dbReference>